<keyword evidence="3" id="KW-0238">DNA-binding</keyword>
<keyword evidence="1" id="KW-0678">Repressor</keyword>
<dbReference type="InterPro" id="IPR000551">
    <property type="entry name" value="MerR-type_HTH_dom"/>
</dbReference>
<evidence type="ECO:0000259" key="5">
    <source>
        <dbReference type="PROSITE" id="PS50937"/>
    </source>
</evidence>
<keyword evidence="2" id="KW-0805">Transcription regulation</keyword>
<dbReference type="InterPro" id="IPR047057">
    <property type="entry name" value="MerR_fam"/>
</dbReference>
<evidence type="ECO:0000256" key="4">
    <source>
        <dbReference type="ARBA" id="ARBA00023163"/>
    </source>
</evidence>
<dbReference type="Pfam" id="PF13411">
    <property type="entry name" value="MerR_1"/>
    <property type="match status" value="1"/>
</dbReference>
<evidence type="ECO:0000313" key="6">
    <source>
        <dbReference type="EMBL" id="PZA23259.1"/>
    </source>
</evidence>
<evidence type="ECO:0000256" key="1">
    <source>
        <dbReference type="ARBA" id="ARBA00022491"/>
    </source>
</evidence>
<organism evidence="6 7">
    <name type="scientific">Modestobacter versicolor</name>
    <dbReference type="NCBI Taxonomy" id="429133"/>
    <lineage>
        <taxon>Bacteria</taxon>
        <taxon>Bacillati</taxon>
        <taxon>Actinomycetota</taxon>
        <taxon>Actinomycetes</taxon>
        <taxon>Geodermatophilales</taxon>
        <taxon>Geodermatophilaceae</taxon>
        <taxon>Modestobacter</taxon>
    </lineage>
</organism>
<name>A0A323VF67_9ACTN</name>
<dbReference type="OrthoDB" id="9802039at2"/>
<evidence type="ECO:0000256" key="2">
    <source>
        <dbReference type="ARBA" id="ARBA00023015"/>
    </source>
</evidence>
<dbReference type="SUPFAM" id="SSF46955">
    <property type="entry name" value="Putative DNA-binding domain"/>
    <property type="match status" value="1"/>
</dbReference>
<dbReference type="EMBL" id="QKNV01000009">
    <property type="protein sequence ID" value="PZA23259.1"/>
    <property type="molecule type" value="Genomic_DNA"/>
</dbReference>
<comment type="caution">
    <text evidence="6">The sequence shown here is derived from an EMBL/GenBank/DDBJ whole genome shotgun (WGS) entry which is preliminary data.</text>
</comment>
<dbReference type="GO" id="GO:0003677">
    <property type="term" value="F:DNA binding"/>
    <property type="evidence" value="ECO:0007669"/>
    <property type="project" value="UniProtKB-KW"/>
</dbReference>
<dbReference type="PANTHER" id="PTHR30204">
    <property type="entry name" value="REDOX-CYCLING DRUG-SENSING TRANSCRIPTIONAL ACTIVATOR SOXR"/>
    <property type="match status" value="1"/>
</dbReference>
<feature type="domain" description="HTH merR-type" evidence="5">
    <location>
        <begin position="6"/>
        <end position="74"/>
    </location>
</feature>
<dbReference type="PANTHER" id="PTHR30204:SF69">
    <property type="entry name" value="MERR-FAMILY TRANSCRIPTIONAL REGULATOR"/>
    <property type="match status" value="1"/>
</dbReference>
<evidence type="ECO:0000313" key="7">
    <source>
        <dbReference type="Proteomes" id="UP000247602"/>
    </source>
</evidence>
<accession>A0A323VF67</accession>
<dbReference type="Proteomes" id="UP000247602">
    <property type="component" value="Unassembled WGS sequence"/>
</dbReference>
<dbReference type="GO" id="GO:0003700">
    <property type="term" value="F:DNA-binding transcription factor activity"/>
    <property type="evidence" value="ECO:0007669"/>
    <property type="project" value="InterPro"/>
</dbReference>
<dbReference type="PROSITE" id="PS50937">
    <property type="entry name" value="HTH_MERR_2"/>
    <property type="match status" value="1"/>
</dbReference>
<dbReference type="InterPro" id="IPR009061">
    <property type="entry name" value="DNA-bd_dom_put_sf"/>
</dbReference>
<gene>
    <name evidence="6" type="ORF">DMO24_00945</name>
</gene>
<dbReference type="CDD" id="cd00592">
    <property type="entry name" value="HTH_MerR-like"/>
    <property type="match status" value="1"/>
</dbReference>
<dbReference type="SMART" id="SM00422">
    <property type="entry name" value="HTH_MERR"/>
    <property type="match status" value="1"/>
</dbReference>
<keyword evidence="7" id="KW-1185">Reference proteome</keyword>
<reference evidence="6 7" key="1">
    <citation type="submission" date="2018-06" db="EMBL/GenBank/DDBJ databases">
        <title>Draft genome sequence of Modestobacter versicolor CP153-2.</title>
        <authorList>
            <person name="Gundlapally S.R."/>
        </authorList>
    </citation>
    <scope>NUCLEOTIDE SEQUENCE [LARGE SCALE GENOMIC DNA]</scope>
    <source>
        <strain evidence="6 7">CP153-2</strain>
    </source>
</reference>
<dbReference type="AlphaFoldDB" id="A0A323VF67"/>
<keyword evidence="4" id="KW-0804">Transcription</keyword>
<evidence type="ECO:0000256" key="3">
    <source>
        <dbReference type="ARBA" id="ARBA00023125"/>
    </source>
</evidence>
<dbReference type="Gene3D" id="1.10.1660.10">
    <property type="match status" value="1"/>
</dbReference>
<protein>
    <submittedName>
        <fullName evidence="6">MerR family transcriptional regulator</fullName>
    </submittedName>
</protein>
<sequence>MRSSETWSIGQLAARLGRPPHVLRHWETVGLLRPARDVGGRRCYGPDDLSRIAVIVRGKEAGIGLDELKAILDADPDARLRLLQAHHAELDRRITAIQASQRLTRHAVDCEAGDFTTCPNFQALAREVIGDGVPA</sequence>
<dbReference type="RefSeq" id="WP_110550420.1">
    <property type="nucleotide sequence ID" value="NZ_JACIBU010000001.1"/>
</dbReference>
<proteinExistence type="predicted"/>